<accession>A0ABV6Y0R8</accession>
<dbReference type="SUPFAM" id="SSF51905">
    <property type="entry name" value="FAD/NAD(P)-binding domain"/>
    <property type="match status" value="1"/>
</dbReference>
<proteinExistence type="predicted"/>
<name>A0ABV6Y0R8_9ACTN</name>
<dbReference type="Gene3D" id="3.50.50.60">
    <property type="entry name" value="FAD/NAD(P)-binding domain"/>
    <property type="match status" value="2"/>
</dbReference>
<protein>
    <submittedName>
        <fullName evidence="2">NAD(P)/FAD-dependent oxidoreductase</fullName>
    </submittedName>
</protein>
<keyword evidence="3" id="KW-1185">Reference proteome</keyword>
<evidence type="ECO:0000313" key="2">
    <source>
        <dbReference type="EMBL" id="MFC1444099.1"/>
    </source>
</evidence>
<dbReference type="Pfam" id="PF13450">
    <property type="entry name" value="NAD_binding_8"/>
    <property type="match status" value="1"/>
</dbReference>
<evidence type="ECO:0000313" key="3">
    <source>
        <dbReference type="Proteomes" id="UP001592581"/>
    </source>
</evidence>
<feature type="compositionally biased region" description="Pro residues" evidence="1">
    <location>
        <begin position="1"/>
        <end position="22"/>
    </location>
</feature>
<reference evidence="2 3" key="1">
    <citation type="submission" date="2024-06" db="EMBL/GenBank/DDBJ databases">
        <authorList>
            <person name="Lee S.D."/>
        </authorList>
    </citation>
    <scope>NUCLEOTIDE SEQUENCE [LARGE SCALE GENOMIC DNA]</scope>
    <source>
        <strain evidence="2 3">N1-10</strain>
    </source>
</reference>
<dbReference type="RefSeq" id="WP_380568903.1">
    <property type="nucleotide sequence ID" value="NZ_JBEUKS010000021.1"/>
</dbReference>
<dbReference type="PANTHER" id="PTHR10668">
    <property type="entry name" value="PHYTOENE DEHYDROGENASE"/>
    <property type="match status" value="1"/>
</dbReference>
<gene>
    <name evidence="2" type="ORF">ABUW04_38275</name>
</gene>
<feature type="region of interest" description="Disordered" evidence="1">
    <location>
        <begin position="1"/>
        <end position="24"/>
    </location>
</feature>
<organism evidence="2 3">
    <name type="scientific">Streptacidiphilus jeojiensis</name>
    <dbReference type="NCBI Taxonomy" id="3229225"/>
    <lineage>
        <taxon>Bacteria</taxon>
        <taxon>Bacillati</taxon>
        <taxon>Actinomycetota</taxon>
        <taxon>Actinomycetes</taxon>
        <taxon>Kitasatosporales</taxon>
        <taxon>Streptomycetaceae</taxon>
        <taxon>Streptacidiphilus</taxon>
    </lineage>
</organism>
<dbReference type="PANTHER" id="PTHR10668:SF105">
    <property type="entry name" value="DEHYDROGENASE-RELATED"/>
    <property type="match status" value="1"/>
</dbReference>
<comment type="caution">
    <text evidence="2">The sequence shown here is derived from an EMBL/GenBank/DDBJ whole genome shotgun (WGS) entry which is preliminary data.</text>
</comment>
<dbReference type="InterPro" id="IPR036188">
    <property type="entry name" value="FAD/NAD-bd_sf"/>
</dbReference>
<dbReference type="EMBL" id="JBEUKS010000021">
    <property type="protein sequence ID" value="MFC1444099.1"/>
    <property type="molecule type" value="Genomic_DNA"/>
</dbReference>
<evidence type="ECO:0000256" key="1">
    <source>
        <dbReference type="SAM" id="MobiDB-lite"/>
    </source>
</evidence>
<sequence>MRPPLTPSPLSPAPLSPAPLPPRSDGTAAVIGSGPNGLAAAVVLARAGLQVTVYEAAGQFGGGLRTVPLFEPDTVHDICAAGHPMAAASPFFQAFDLPAHGVRLLTPELSYAHPLAAGRAALAWRDLAATAAGLGADGPAWTRLMAPLMEHSRELVGLMLSDLRRPPADPALALLLAPRMLRHGTVLAHRQFRGEEAGALLSGVAAHAFGRLPSPTGGAIALLLGHLAHTSGWPVPEGGSAAIARALADDLGAHGGKIHTGVRIDDLREVRPAGIVLADLGPREFLRVAGPALPPRYAAALSAFRYGPAAAKTDFLLSERVPWTHPDLARAGTVHIGGTRAEVFAQETRNARGLASERPFVLVMDPVAADPGRGRPGRYPLWAYAHVPHGSPADASAEIIARIEEHAPGFRDTITAQRSLNAQQLEAYNPNYAGGDISAGAVTLRQSLLRPVARWDPYRTPLPGVYLCSAATPPGPGVHGMSGYLAARSALRRELGIRIPRLPAPHAR</sequence>
<dbReference type="PRINTS" id="PR00419">
    <property type="entry name" value="ADXRDTASE"/>
</dbReference>
<dbReference type="Proteomes" id="UP001592581">
    <property type="component" value="Unassembled WGS sequence"/>
</dbReference>